<proteinExistence type="predicted"/>
<feature type="signal peptide" evidence="2">
    <location>
        <begin position="1"/>
        <end position="24"/>
    </location>
</feature>
<dbReference type="EMBL" id="FRCR01000002">
    <property type="protein sequence ID" value="SHM15884.1"/>
    <property type="molecule type" value="Genomic_DNA"/>
</dbReference>
<feature type="compositionally biased region" description="Basic and acidic residues" evidence="1">
    <location>
        <begin position="187"/>
        <end position="198"/>
    </location>
</feature>
<protein>
    <submittedName>
        <fullName evidence="3">Stage II sporulation protein R</fullName>
    </submittedName>
</protein>
<dbReference type="RefSeq" id="WP_073253738.1">
    <property type="nucleotide sequence ID" value="NZ_FRCR01000002.1"/>
</dbReference>
<dbReference type="OrthoDB" id="9793324at2"/>
<keyword evidence="4" id="KW-1185">Reference proteome</keyword>
<evidence type="ECO:0000313" key="4">
    <source>
        <dbReference type="Proteomes" id="UP000184375"/>
    </source>
</evidence>
<dbReference type="Proteomes" id="UP000184375">
    <property type="component" value="Unassembled WGS sequence"/>
</dbReference>
<dbReference type="AlphaFoldDB" id="A0A1M7GHL4"/>
<evidence type="ECO:0000313" key="3">
    <source>
        <dbReference type="EMBL" id="SHM15884.1"/>
    </source>
</evidence>
<dbReference type="InterPro" id="IPR014202">
    <property type="entry name" value="Spore_II_R"/>
</dbReference>
<name>A0A1M7GHL4_9FIRM</name>
<feature type="region of interest" description="Disordered" evidence="1">
    <location>
        <begin position="180"/>
        <end position="207"/>
    </location>
</feature>
<sequence length="255" mass="28223">MSALKKVATITAMVAVLSVAGALAGVSGIAGHSIDAQKNPTNIIRFHVVASGNSKEEQELKLHVRDAVLKALEDDLSNFDNIDEARDYIKSHLETIEAIAKKVVRERGKDYDVKALFGKFQFPVKTYGFITLPPGEYEALRIIIGKGEGKNWWCILFPPLCFVDITHGIAKEEPKLVENQSLMAGESSKKENKAQEHKKGNKVQASAKKTESKGNCVDIIETREKVPVVVKFKTADWLQAAWDKFQQSFKLAANN</sequence>
<keyword evidence="2" id="KW-0732">Signal</keyword>
<gene>
    <name evidence="3" type="ORF">SAMN05660826_00341</name>
</gene>
<feature type="chain" id="PRO_5038589317" evidence="2">
    <location>
        <begin position="25"/>
        <end position="255"/>
    </location>
</feature>
<reference evidence="4" key="1">
    <citation type="submission" date="2016-11" db="EMBL/GenBank/DDBJ databases">
        <authorList>
            <person name="Varghese N."/>
            <person name="Submissions S."/>
        </authorList>
    </citation>
    <scope>NUCLEOTIDE SEQUENCE [LARGE SCALE GENOMIC DNA]</scope>
    <source>
        <strain evidence="4">DSM 18802</strain>
    </source>
</reference>
<accession>A0A1M7GHL4</accession>
<organism evidence="3 4">
    <name type="scientific">Caldanaerovirga acetigignens</name>
    <dbReference type="NCBI Taxonomy" id="447595"/>
    <lineage>
        <taxon>Bacteria</taxon>
        <taxon>Bacillati</taxon>
        <taxon>Bacillota</taxon>
        <taxon>Clostridia</taxon>
        <taxon>Thermosediminibacterales</taxon>
        <taxon>Thermosediminibacteraceae</taxon>
        <taxon>Caldanaerovirga</taxon>
    </lineage>
</organism>
<dbReference type="STRING" id="447595.SAMN05660826_00341"/>
<evidence type="ECO:0000256" key="1">
    <source>
        <dbReference type="SAM" id="MobiDB-lite"/>
    </source>
</evidence>
<evidence type="ECO:0000256" key="2">
    <source>
        <dbReference type="SAM" id="SignalP"/>
    </source>
</evidence>
<dbReference type="Pfam" id="PF09551">
    <property type="entry name" value="Spore_II_R"/>
    <property type="match status" value="1"/>
</dbReference>
<dbReference type="NCBIfam" id="TIGR02837">
    <property type="entry name" value="spore_II_R"/>
    <property type="match status" value="1"/>
</dbReference>